<dbReference type="AlphaFoldDB" id="A0A9D4L220"/>
<evidence type="ECO:0000313" key="3">
    <source>
        <dbReference type="Proteomes" id="UP000828390"/>
    </source>
</evidence>
<keyword evidence="3" id="KW-1185">Reference proteome</keyword>
<reference evidence="2" key="2">
    <citation type="submission" date="2020-11" db="EMBL/GenBank/DDBJ databases">
        <authorList>
            <person name="McCartney M.A."/>
            <person name="Auch B."/>
            <person name="Kono T."/>
            <person name="Mallez S."/>
            <person name="Becker A."/>
            <person name="Gohl D.M."/>
            <person name="Silverstein K.A.T."/>
            <person name="Koren S."/>
            <person name="Bechman K.B."/>
            <person name="Herman A."/>
            <person name="Abrahante J.E."/>
            <person name="Garbe J."/>
        </authorList>
    </citation>
    <scope>NUCLEOTIDE SEQUENCE</scope>
    <source>
        <strain evidence="2">Duluth1</strain>
        <tissue evidence="2">Whole animal</tissue>
    </source>
</reference>
<sequence length="188" mass="22081">MSRHPAEMGSTTSTLAATGCRAESCIIGICWQAESNSSAMFQERNLIHWLHDALRTLRTVIFSTQLTYYMIPERNLMAACGLKEVQQRKWVADITDMIDEGPRMILRLGKIRQAVISYPEPLLWFSARRMEVELLQLELRNGMHRYDGNRNIEIWTRMKLIIFEFCLQFLMLGTVFYHPSDILYRLWM</sequence>
<proteinExistence type="predicted"/>
<comment type="caution">
    <text evidence="2">The sequence shown here is derived from an EMBL/GenBank/DDBJ whole genome shotgun (WGS) entry which is preliminary data.</text>
</comment>
<keyword evidence="1" id="KW-0472">Membrane</keyword>
<keyword evidence="1" id="KW-0812">Transmembrane</keyword>
<evidence type="ECO:0000313" key="2">
    <source>
        <dbReference type="EMBL" id="KAH3850415.1"/>
    </source>
</evidence>
<evidence type="ECO:0000256" key="1">
    <source>
        <dbReference type="SAM" id="Phobius"/>
    </source>
</evidence>
<feature type="transmembrane region" description="Helical" evidence="1">
    <location>
        <begin position="160"/>
        <end position="178"/>
    </location>
</feature>
<dbReference type="Proteomes" id="UP000828390">
    <property type="component" value="Unassembled WGS sequence"/>
</dbReference>
<protein>
    <submittedName>
        <fullName evidence="2">Uncharacterized protein</fullName>
    </submittedName>
</protein>
<name>A0A9D4L220_DREPO</name>
<dbReference type="PROSITE" id="PS51257">
    <property type="entry name" value="PROKAR_LIPOPROTEIN"/>
    <property type="match status" value="1"/>
</dbReference>
<keyword evidence="1" id="KW-1133">Transmembrane helix</keyword>
<dbReference type="EMBL" id="JAIWYP010000003">
    <property type="protein sequence ID" value="KAH3850415.1"/>
    <property type="molecule type" value="Genomic_DNA"/>
</dbReference>
<gene>
    <name evidence="2" type="ORF">DPMN_092826</name>
</gene>
<organism evidence="2 3">
    <name type="scientific">Dreissena polymorpha</name>
    <name type="common">Zebra mussel</name>
    <name type="synonym">Mytilus polymorpha</name>
    <dbReference type="NCBI Taxonomy" id="45954"/>
    <lineage>
        <taxon>Eukaryota</taxon>
        <taxon>Metazoa</taxon>
        <taxon>Spiralia</taxon>
        <taxon>Lophotrochozoa</taxon>
        <taxon>Mollusca</taxon>
        <taxon>Bivalvia</taxon>
        <taxon>Autobranchia</taxon>
        <taxon>Heteroconchia</taxon>
        <taxon>Euheterodonta</taxon>
        <taxon>Imparidentia</taxon>
        <taxon>Neoheterodontei</taxon>
        <taxon>Myida</taxon>
        <taxon>Dreissenoidea</taxon>
        <taxon>Dreissenidae</taxon>
        <taxon>Dreissena</taxon>
    </lineage>
</organism>
<accession>A0A9D4L220</accession>
<reference evidence="2" key="1">
    <citation type="journal article" date="2019" name="bioRxiv">
        <title>The Genome of the Zebra Mussel, Dreissena polymorpha: A Resource for Invasive Species Research.</title>
        <authorList>
            <person name="McCartney M.A."/>
            <person name="Auch B."/>
            <person name="Kono T."/>
            <person name="Mallez S."/>
            <person name="Zhang Y."/>
            <person name="Obille A."/>
            <person name="Becker A."/>
            <person name="Abrahante J.E."/>
            <person name="Garbe J."/>
            <person name="Badalamenti J.P."/>
            <person name="Herman A."/>
            <person name="Mangelson H."/>
            <person name="Liachko I."/>
            <person name="Sullivan S."/>
            <person name="Sone E.D."/>
            <person name="Koren S."/>
            <person name="Silverstein K.A.T."/>
            <person name="Beckman K.B."/>
            <person name="Gohl D.M."/>
        </authorList>
    </citation>
    <scope>NUCLEOTIDE SEQUENCE</scope>
    <source>
        <strain evidence="2">Duluth1</strain>
        <tissue evidence="2">Whole animal</tissue>
    </source>
</reference>